<dbReference type="RefSeq" id="WP_353647062.1">
    <property type="nucleotide sequence ID" value="NZ_CP159255.1"/>
</dbReference>
<geneLocation type="plasmid" evidence="3">
    <name>pMk2240B</name>
</geneLocation>
<dbReference type="AlphaFoldDB" id="A0AAU8CYU1"/>
<dbReference type="Gene3D" id="2.40.50.90">
    <property type="match status" value="1"/>
</dbReference>
<keyword evidence="1" id="KW-0472">Membrane</keyword>
<evidence type="ECO:0000256" key="1">
    <source>
        <dbReference type="SAM" id="Phobius"/>
    </source>
</evidence>
<organism evidence="3">
    <name type="scientific">Mesorhizobium sp. WSM2240</name>
    <dbReference type="NCBI Taxonomy" id="3228851"/>
    <lineage>
        <taxon>Bacteria</taxon>
        <taxon>Pseudomonadati</taxon>
        <taxon>Pseudomonadota</taxon>
        <taxon>Alphaproteobacteria</taxon>
        <taxon>Hyphomicrobiales</taxon>
        <taxon>Phyllobacteriaceae</taxon>
        <taxon>Mesorhizobium</taxon>
    </lineage>
</organism>
<dbReference type="InterPro" id="IPR035437">
    <property type="entry name" value="SNase_OB-fold_sf"/>
</dbReference>
<keyword evidence="1" id="KW-1133">Transmembrane helix</keyword>
<feature type="transmembrane region" description="Helical" evidence="1">
    <location>
        <begin position="20"/>
        <end position="40"/>
    </location>
</feature>
<dbReference type="PROSITE" id="PS50830">
    <property type="entry name" value="TNASE_3"/>
    <property type="match status" value="1"/>
</dbReference>
<protein>
    <submittedName>
        <fullName evidence="3">Thermonuclease family protein</fullName>
    </submittedName>
</protein>
<reference evidence="3" key="1">
    <citation type="submission" date="2024-06" db="EMBL/GenBank/DDBJ databases">
        <title>Mesorhizobium karijinii sp. nov., a symbiont of the iconic Swainsona formosa from arid Australia.</title>
        <authorList>
            <person name="Hill Y.J."/>
            <person name="Watkin E.L.J."/>
            <person name="O'Hara G.W."/>
            <person name="Terpolilli J."/>
            <person name="Tye M.L."/>
            <person name="Kohlmeier M.G."/>
        </authorList>
    </citation>
    <scope>NUCLEOTIDE SEQUENCE</scope>
    <source>
        <strain evidence="3">WSM2240</strain>
        <plasmid evidence="3">pMk2240B</plasmid>
    </source>
</reference>
<evidence type="ECO:0000313" key="3">
    <source>
        <dbReference type="EMBL" id="XCG51960.1"/>
    </source>
</evidence>
<dbReference type="EMBL" id="CP159255">
    <property type="protein sequence ID" value="XCG51960.1"/>
    <property type="molecule type" value="Genomic_DNA"/>
</dbReference>
<accession>A0AAU8CYU1</accession>
<evidence type="ECO:0000259" key="2">
    <source>
        <dbReference type="PROSITE" id="PS50830"/>
    </source>
</evidence>
<keyword evidence="3" id="KW-0614">Plasmid</keyword>
<sequence>MGNVVGFRKRRRPRSRRRGLLESPWLIPALVVMAVAGFYGRDAISGVTGLGLISNPTAQASRVTFRECYTSLDRTCVIDGDTIRLKGEKIRMLDIDAPEVRDYKCASEKERGDRATLRLVEILNSGTVTVVRKGSRDVDQYGRSLRIVQVNGRSAGSILVAEGLARQWSGKRRPWCL</sequence>
<keyword evidence="1" id="KW-0812">Transmembrane</keyword>
<name>A0AAU8CYU1_9HYPH</name>
<dbReference type="SUPFAM" id="SSF50199">
    <property type="entry name" value="Staphylococcal nuclease"/>
    <property type="match status" value="1"/>
</dbReference>
<dbReference type="InterPro" id="IPR016071">
    <property type="entry name" value="Staphylococal_nuclease_OB-fold"/>
</dbReference>
<gene>
    <name evidence="3" type="ORF">ABVK50_29295</name>
</gene>
<dbReference type="Pfam" id="PF00565">
    <property type="entry name" value="SNase"/>
    <property type="match status" value="1"/>
</dbReference>
<feature type="domain" description="TNase-like" evidence="2">
    <location>
        <begin position="77"/>
        <end position="166"/>
    </location>
</feature>
<proteinExistence type="predicted"/>